<keyword evidence="1" id="KW-1133">Transmembrane helix</keyword>
<evidence type="ECO:0000256" key="1">
    <source>
        <dbReference type="SAM" id="Phobius"/>
    </source>
</evidence>
<name>A0A5S6QP70_TRIMR</name>
<dbReference type="WBParaSite" id="TMUE_2000008978.1">
    <property type="protein sequence ID" value="TMUE_2000008978.1"/>
    <property type="gene ID" value="WBGene00295513"/>
</dbReference>
<organism evidence="2 3">
    <name type="scientific">Trichuris muris</name>
    <name type="common">Mouse whipworm</name>
    <dbReference type="NCBI Taxonomy" id="70415"/>
    <lineage>
        <taxon>Eukaryota</taxon>
        <taxon>Metazoa</taxon>
        <taxon>Ecdysozoa</taxon>
        <taxon>Nematoda</taxon>
        <taxon>Enoplea</taxon>
        <taxon>Dorylaimia</taxon>
        <taxon>Trichinellida</taxon>
        <taxon>Trichuridae</taxon>
        <taxon>Trichuris</taxon>
    </lineage>
</organism>
<reference evidence="3" key="1">
    <citation type="submission" date="2019-12" db="UniProtKB">
        <authorList>
            <consortium name="WormBaseParasite"/>
        </authorList>
    </citation>
    <scope>IDENTIFICATION</scope>
</reference>
<protein>
    <submittedName>
        <fullName evidence="3">Uncharacterized protein</fullName>
    </submittedName>
</protein>
<keyword evidence="1" id="KW-0472">Membrane</keyword>
<keyword evidence="2" id="KW-1185">Reference proteome</keyword>
<evidence type="ECO:0000313" key="3">
    <source>
        <dbReference type="WBParaSite" id="TMUE_2000008978.1"/>
    </source>
</evidence>
<dbReference type="Proteomes" id="UP000046395">
    <property type="component" value="Unassembled WGS sequence"/>
</dbReference>
<proteinExistence type="predicted"/>
<evidence type="ECO:0000313" key="2">
    <source>
        <dbReference type="Proteomes" id="UP000046395"/>
    </source>
</evidence>
<sequence length="143" mass="16460">MAYNPMMTTHRLLDFQEIFQRIFFNRAKNLEQVGVLLCKNSYSAIGGQSAMARSLLLLVVASLCFAAATSYTIRTYSMSDVREFHYMLQCIQATCSNAIRQYVCGDQSNAYRYNLAVSSNRQQILQCLLRCDQYADQLDFDWD</sequence>
<dbReference type="AlphaFoldDB" id="A0A5S6QP70"/>
<feature type="transmembrane region" description="Helical" evidence="1">
    <location>
        <begin position="50"/>
        <end position="73"/>
    </location>
</feature>
<accession>A0A5S6QP70</accession>
<keyword evidence="1" id="KW-0812">Transmembrane</keyword>